<dbReference type="EMBL" id="SOCE01000001">
    <property type="protein sequence ID" value="TDU88110.1"/>
    <property type="molecule type" value="Genomic_DNA"/>
</dbReference>
<name>A0A4R7T840_9ACTN</name>
<proteinExistence type="predicted"/>
<dbReference type="GO" id="GO:0016787">
    <property type="term" value="F:hydrolase activity"/>
    <property type="evidence" value="ECO:0007669"/>
    <property type="project" value="UniProtKB-KW"/>
</dbReference>
<dbReference type="SUPFAM" id="SSF56281">
    <property type="entry name" value="Metallo-hydrolase/oxidoreductase"/>
    <property type="match status" value="1"/>
</dbReference>
<dbReference type="RefSeq" id="WP_133977791.1">
    <property type="nucleotide sequence ID" value="NZ_SOCE01000001.1"/>
</dbReference>
<dbReference type="OrthoDB" id="2971563at2"/>
<dbReference type="Proteomes" id="UP000295151">
    <property type="component" value="Unassembled WGS sequence"/>
</dbReference>
<dbReference type="AlphaFoldDB" id="A0A4R7T840"/>
<feature type="domain" description="Metallo-beta-lactamase" evidence="1">
    <location>
        <begin position="16"/>
        <end position="212"/>
    </location>
</feature>
<dbReference type="Pfam" id="PF00753">
    <property type="entry name" value="Lactamase_B"/>
    <property type="match status" value="1"/>
</dbReference>
<dbReference type="PANTHER" id="PTHR46233:SF4">
    <property type="entry name" value="METALLO-BETA-LACTAMASE DOMAIN-CONTAINING PROTEIN"/>
    <property type="match status" value="1"/>
</dbReference>
<protein>
    <submittedName>
        <fullName evidence="2">Glyoxylase-like metal-dependent hydrolase (Beta-lactamase superfamily II)</fullName>
    </submittedName>
</protein>
<evidence type="ECO:0000313" key="2">
    <source>
        <dbReference type="EMBL" id="TDU88110.1"/>
    </source>
</evidence>
<gene>
    <name evidence="2" type="ORF">EV138_1650</name>
</gene>
<dbReference type="InterPro" id="IPR001279">
    <property type="entry name" value="Metallo-B-lactamas"/>
</dbReference>
<accession>A0A4R7T840</accession>
<dbReference type="Gene3D" id="3.60.15.10">
    <property type="entry name" value="Ribonuclease Z/Hydroxyacylglutathione hydrolase-like"/>
    <property type="match status" value="1"/>
</dbReference>
<keyword evidence="3" id="KW-1185">Reference proteome</keyword>
<reference evidence="2 3" key="1">
    <citation type="submission" date="2019-03" db="EMBL/GenBank/DDBJ databases">
        <title>Genomic Encyclopedia of Type Strains, Phase III (KMG-III): the genomes of soil and plant-associated and newly described type strains.</title>
        <authorList>
            <person name="Whitman W."/>
        </authorList>
    </citation>
    <scope>NUCLEOTIDE SEQUENCE [LARGE SCALE GENOMIC DNA]</scope>
    <source>
        <strain evidence="2 3">VKM Ac-2575</strain>
    </source>
</reference>
<keyword evidence="2" id="KW-0378">Hydrolase</keyword>
<evidence type="ECO:0000313" key="3">
    <source>
        <dbReference type="Proteomes" id="UP000295151"/>
    </source>
</evidence>
<dbReference type="SMART" id="SM00849">
    <property type="entry name" value="Lactamase_B"/>
    <property type="match status" value="1"/>
</dbReference>
<dbReference type="PANTHER" id="PTHR46233">
    <property type="entry name" value="HYDROXYACYLGLUTATHIONE HYDROLASE GLOC"/>
    <property type="match status" value="1"/>
</dbReference>
<dbReference type="InterPro" id="IPR036866">
    <property type="entry name" value="RibonucZ/Hydroxyglut_hydro"/>
</dbReference>
<sequence length="233" mass="24909">MTDRVVLRRCVAGALETNTWVVRAPDSRDALLVDPGDDPERLAAEVQDLRIQGIVLTHAHWDHVLALPLLAELVDAPVLAHPAATEVWAHELEQARKQGHWDAGTATGELLPTGLLDLDPGRRLWDGRIDGELADGQELVVGGLVVRVVHTPGHTPDGVTLAMPGHLLTGDTLFPGGPGLTGWPLSDFDTIMTSVEHLLTAYDVAVGIHPGHGDSTTVGAEAPSLQAWRARGW</sequence>
<evidence type="ECO:0000259" key="1">
    <source>
        <dbReference type="SMART" id="SM00849"/>
    </source>
</evidence>
<organism evidence="2 3">
    <name type="scientific">Kribbella voronezhensis</name>
    <dbReference type="NCBI Taxonomy" id="2512212"/>
    <lineage>
        <taxon>Bacteria</taxon>
        <taxon>Bacillati</taxon>
        <taxon>Actinomycetota</taxon>
        <taxon>Actinomycetes</taxon>
        <taxon>Propionibacteriales</taxon>
        <taxon>Kribbellaceae</taxon>
        <taxon>Kribbella</taxon>
    </lineage>
</organism>
<comment type="caution">
    <text evidence="2">The sequence shown here is derived from an EMBL/GenBank/DDBJ whole genome shotgun (WGS) entry which is preliminary data.</text>
</comment>
<dbReference type="InterPro" id="IPR051453">
    <property type="entry name" value="MBL_Glyoxalase_II"/>
</dbReference>